<evidence type="ECO:0000256" key="9">
    <source>
        <dbReference type="ARBA" id="ARBA00030781"/>
    </source>
</evidence>
<evidence type="ECO:0000256" key="3">
    <source>
        <dbReference type="ARBA" id="ARBA00011950"/>
    </source>
</evidence>
<dbReference type="InterPro" id="IPR003448">
    <property type="entry name" value="Mopterin_biosynth_MoaE"/>
</dbReference>
<comment type="subunit">
    <text evidence="6">Heterotetramer of 2 MoaD subunits and 2 MoaE subunits. Also stable as homodimer. The enzyme changes between these two forms during catalysis.</text>
</comment>
<dbReference type="Pfam" id="PF02391">
    <property type="entry name" value="MoaE"/>
    <property type="match status" value="1"/>
</dbReference>
<dbReference type="Gene3D" id="3.90.1170.40">
    <property type="entry name" value="Molybdopterin biosynthesis MoaE subunit"/>
    <property type="match status" value="1"/>
</dbReference>
<dbReference type="InterPro" id="IPR036563">
    <property type="entry name" value="MoaE_sf"/>
</dbReference>
<comment type="catalytic activity">
    <reaction evidence="11">
        <text>2 [molybdopterin-synthase sulfur-carrier protein]-C-terminal-Gly-aminoethanethioate + cyclic pyranopterin phosphate + H2O = molybdopterin + 2 [molybdopterin-synthase sulfur-carrier protein]-C-terminal Gly-Gly + 2 H(+)</text>
        <dbReference type="Rhea" id="RHEA:26333"/>
        <dbReference type="Rhea" id="RHEA-COMP:12202"/>
        <dbReference type="Rhea" id="RHEA-COMP:19907"/>
        <dbReference type="ChEBI" id="CHEBI:15377"/>
        <dbReference type="ChEBI" id="CHEBI:15378"/>
        <dbReference type="ChEBI" id="CHEBI:58698"/>
        <dbReference type="ChEBI" id="CHEBI:59648"/>
        <dbReference type="ChEBI" id="CHEBI:90778"/>
        <dbReference type="ChEBI" id="CHEBI:232372"/>
        <dbReference type="EC" id="2.8.1.12"/>
    </reaction>
</comment>
<dbReference type="CDD" id="cd00756">
    <property type="entry name" value="MoaE"/>
    <property type="match status" value="1"/>
</dbReference>
<keyword evidence="5" id="KW-0501">Molybdenum cofactor biosynthesis</keyword>
<evidence type="ECO:0000256" key="2">
    <source>
        <dbReference type="ARBA" id="ARBA00005426"/>
    </source>
</evidence>
<evidence type="ECO:0000313" key="13">
    <source>
        <dbReference type="Proteomes" id="UP001500227"/>
    </source>
</evidence>
<evidence type="ECO:0000313" key="12">
    <source>
        <dbReference type="EMBL" id="GAA5089357.1"/>
    </source>
</evidence>
<dbReference type="EMBL" id="BAABKD010000009">
    <property type="protein sequence ID" value="GAA5089357.1"/>
    <property type="molecule type" value="Genomic_DNA"/>
</dbReference>
<accession>A0ABP9M1T2</accession>
<dbReference type="EC" id="2.8.1.12" evidence="3"/>
<sequence length="154" mass="17881">MVTVQEHDFNVSDLIERLHQKHAGQNGALLSFIGYVRDFNPDAPTETLFLEHYPGMCEREITDICEYAKQRWDILDYCVVHRVGELHLGEQIVFVGVCSIHRGDAFAAGEYIIDALKTRAPFWKRETLQSGEKFWVQQRDSDVTKTAQWEQQHD</sequence>
<comment type="caution">
    <text evidence="12">The sequence shown here is derived from an EMBL/GenBank/DDBJ whole genome shotgun (WGS) entry which is preliminary data.</text>
</comment>
<evidence type="ECO:0000256" key="1">
    <source>
        <dbReference type="ARBA" id="ARBA00005046"/>
    </source>
</evidence>
<gene>
    <name evidence="12" type="ORF">GCM10023337_12120</name>
</gene>
<evidence type="ECO:0000256" key="7">
    <source>
        <dbReference type="ARBA" id="ARBA00029745"/>
    </source>
</evidence>
<evidence type="ECO:0000256" key="10">
    <source>
        <dbReference type="ARBA" id="ARBA00032474"/>
    </source>
</evidence>
<dbReference type="SUPFAM" id="SSF54690">
    <property type="entry name" value="Molybdopterin synthase subunit MoaE"/>
    <property type="match status" value="1"/>
</dbReference>
<comment type="similarity">
    <text evidence="2">Belongs to the MoaE family.</text>
</comment>
<dbReference type="RefSeq" id="WP_345370398.1">
    <property type="nucleotide sequence ID" value="NZ_BAABKD010000009.1"/>
</dbReference>
<keyword evidence="13" id="KW-1185">Reference proteome</keyword>
<evidence type="ECO:0000256" key="4">
    <source>
        <dbReference type="ARBA" id="ARBA00013858"/>
    </source>
</evidence>
<dbReference type="Proteomes" id="UP001500227">
    <property type="component" value="Unassembled WGS sequence"/>
</dbReference>
<proteinExistence type="inferred from homology"/>
<evidence type="ECO:0000256" key="5">
    <source>
        <dbReference type="ARBA" id="ARBA00023150"/>
    </source>
</evidence>
<evidence type="ECO:0000256" key="11">
    <source>
        <dbReference type="ARBA" id="ARBA00049878"/>
    </source>
</evidence>
<organism evidence="12 13">
    <name type="scientific">Paenalcaligenes hermetiae</name>
    <dbReference type="NCBI Taxonomy" id="1157987"/>
    <lineage>
        <taxon>Bacteria</taxon>
        <taxon>Pseudomonadati</taxon>
        <taxon>Pseudomonadota</taxon>
        <taxon>Betaproteobacteria</taxon>
        <taxon>Burkholderiales</taxon>
        <taxon>Alcaligenaceae</taxon>
        <taxon>Paenalcaligenes</taxon>
    </lineage>
</organism>
<comment type="pathway">
    <text evidence="1">Cofactor biosynthesis; molybdopterin biosynthesis.</text>
</comment>
<reference evidence="13" key="1">
    <citation type="journal article" date="2019" name="Int. J. Syst. Evol. Microbiol.">
        <title>The Global Catalogue of Microorganisms (GCM) 10K type strain sequencing project: providing services to taxonomists for standard genome sequencing and annotation.</title>
        <authorList>
            <consortium name="The Broad Institute Genomics Platform"/>
            <consortium name="The Broad Institute Genome Sequencing Center for Infectious Disease"/>
            <person name="Wu L."/>
            <person name="Ma J."/>
        </authorList>
    </citation>
    <scope>NUCLEOTIDE SEQUENCE [LARGE SCALE GENOMIC DNA]</scope>
    <source>
        <strain evidence="13">JCM 18423</strain>
    </source>
</reference>
<evidence type="ECO:0000256" key="6">
    <source>
        <dbReference type="ARBA" id="ARBA00026066"/>
    </source>
</evidence>
<name>A0ABP9M1T2_9BURK</name>
<evidence type="ECO:0000256" key="8">
    <source>
        <dbReference type="ARBA" id="ARBA00030407"/>
    </source>
</evidence>
<protein>
    <recommendedName>
        <fullName evidence="4">Molybdopterin synthase catalytic subunit</fullName>
        <ecNumber evidence="3">2.8.1.12</ecNumber>
    </recommendedName>
    <alternativeName>
        <fullName evidence="9">MPT synthase subunit 2</fullName>
    </alternativeName>
    <alternativeName>
        <fullName evidence="7">Molybdenum cofactor biosynthesis protein E</fullName>
    </alternativeName>
    <alternativeName>
        <fullName evidence="8">Molybdopterin-converting factor large subunit</fullName>
    </alternativeName>
    <alternativeName>
        <fullName evidence="10">Molybdopterin-converting factor subunit 2</fullName>
    </alternativeName>
</protein>
<dbReference type="PANTHER" id="PTHR23404">
    <property type="entry name" value="MOLYBDOPTERIN SYNTHASE RELATED"/>
    <property type="match status" value="1"/>
</dbReference>